<protein>
    <submittedName>
        <fullName evidence="1">Uncharacterized protein</fullName>
    </submittedName>
</protein>
<comment type="caution">
    <text evidence="1">The sequence shown here is derived from an EMBL/GenBank/DDBJ whole genome shotgun (WGS) entry which is preliminary data.</text>
</comment>
<organism evidence="1 2">
    <name type="scientific">Datura stramonium</name>
    <name type="common">Jimsonweed</name>
    <name type="synonym">Common thornapple</name>
    <dbReference type="NCBI Taxonomy" id="4076"/>
    <lineage>
        <taxon>Eukaryota</taxon>
        <taxon>Viridiplantae</taxon>
        <taxon>Streptophyta</taxon>
        <taxon>Embryophyta</taxon>
        <taxon>Tracheophyta</taxon>
        <taxon>Spermatophyta</taxon>
        <taxon>Magnoliopsida</taxon>
        <taxon>eudicotyledons</taxon>
        <taxon>Gunneridae</taxon>
        <taxon>Pentapetalae</taxon>
        <taxon>asterids</taxon>
        <taxon>lamiids</taxon>
        <taxon>Solanales</taxon>
        <taxon>Solanaceae</taxon>
        <taxon>Solanoideae</taxon>
        <taxon>Datureae</taxon>
        <taxon>Datura</taxon>
    </lineage>
</organism>
<name>A0ABS8TJ58_DATST</name>
<evidence type="ECO:0000313" key="2">
    <source>
        <dbReference type="Proteomes" id="UP000823775"/>
    </source>
</evidence>
<reference evidence="1 2" key="1">
    <citation type="journal article" date="2021" name="BMC Genomics">
        <title>Datura genome reveals duplications of psychoactive alkaloid biosynthetic genes and high mutation rate following tissue culture.</title>
        <authorList>
            <person name="Rajewski A."/>
            <person name="Carter-House D."/>
            <person name="Stajich J."/>
            <person name="Litt A."/>
        </authorList>
    </citation>
    <scope>NUCLEOTIDE SEQUENCE [LARGE SCALE GENOMIC DNA]</scope>
    <source>
        <strain evidence="1">AR-01</strain>
    </source>
</reference>
<dbReference type="EMBL" id="JACEIK010001697">
    <property type="protein sequence ID" value="MCD7471552.1"/>
    <property type="molecule type" value="Genomic_DNA"/>
</dbReference>
<keyword evidence="2" id="KW-1185">Reference proteome</keyword>
<proteinExistence type="predicted"/>
<sequence length="127" mass="14343">MAKDLMRYQIVVLRIPDEVSFTSRPIGIANYLGPIVSPSTTAAEKDKSLQLKYGKLEEALAFILDQSSLSGALARISSELDMLRNEWEVVSNEGENHQGDTFTRSMRTEILQRENASQDNLIEYFET</sequence>
<gene>
    <name evidence="1" type="ORF">HAX54_012047</name>
</gene>
<dbReference type="Proteomes" id="UP000823775">
    <property type="component" value="Unassembled WGS sequence"/>
</dbReference>
<evidence type="ECO:0000313" key="1">
    <source>
        <dbReference type="EMBL" id="MCD7471552.1"/>
    </source>
</evidence>
<accession>A0ABS8TJ58</accession>